<name>A0A845L8B0_HELGE</name>
<dbReference type="EMBL" id="WXEX01000005">
    <property type="protein sequence ID" value="MZP42862.1"/>
    <property type="molecule type" value="Genomic_DNA"/>
</dbReference>
<gene>
    <name evidence="1" type="ORF">GTO89_07390</name>
</gene>
<dbReference type="Proteomes" id="UP000471031">
    <property type="component" value="Unassembled WGS sequence"/>
</dbReference>
<dbReference type="AlphaFoldDB" id="A0A845L8B0"/>
<dbReference type="InterPro" id="IPR019700">
    <property type="entry name" value="Sigma-G_inhibitor_Gin"/>
</dbReference>
<dbReference type="Pfam" id="PF10764">
    <property type="entry name" value="Gin"/>
    <property type="match status" value="1"/>
</dbReference>
<comment type="caution">
    <text evidence="1">The sequence shown here is derived from an EMBL/GenBank/DDBJ whole genome shotgun (WGS) entry which is preliminary data.</text>
</comment>
<proteinExistence type="predicted"/>
<sequence>MSDMIEAALLPRCSTCKQVPADGIAGGLWLCGAFLCADCLADLSAWTNEDESYRALKSTLDRLWQRPDWRRHLASGGRP</sequence>
<dbReference type="OrthoDB" id="2083794at2"/>
<accession>A0A845L8B0</accession>
<protein>
    <recommendedName>
        <fullName evidence="3">Inhibitor of sigma-G Gin</fullName>
    </recommendedName>
</protein>
<evidence type="ECO:0000313" key="2">
    <source>
        <dbReference type="Proteomes" id="UP000471031"/>
    </source>
</evidence>
<organism evidence="1 2">
    <name type="scientific">Heliomicrobium gestii</name>
    <name type="common">Heliobacterium gestii</name>
    <dbReference type="NCBI Taxonomy" id="2699"/>
    <lineage>
        <taxon>Bacteria</taxon>
        <taxon>Bacillati</taxon>
        <taxon>Bacillota</taxon>
        <taxon>Clostridia</taxon>
        <taxon>Eubacteriales</taxon>
        <taxon>Heliobacteriaceae</taxon>
        <taxon>Heliomicrobium</taxon>
    </lineage>
</organism>
<reference evidence="1 2" key="1">
    <citation type="submission" date="2020-01" db="EMBL/GenBank/DDBJ databases">
        <title>Whole genome sequence of Heliobacterium gestii DSM 11169.</title>
        <authorList>
            <person name="Kyndt J.A."/>
            <person name="Meyer T.E."/>
        </authorList>
    </citation>
    <scope>NUCLEOTIDE SEQUENCE [LARGE SCALE GENOMIC DNA]</scope>
    <source>
        <strain evidence="1 2">DSM 11169</strain>
    </source>
</reference>
<evidence type="ECO:0008006" key="3">
    <source>
        <dbReference type="Google" id="ProtNLM"/>
    </source>
</evidence>
<keyword evidence="2" id="KW-1185">Reference proteome</keyword>
<evidence type="ECO:0000313" key="1">
    <source>
        <dbReference type="EMBL" id="MZP42862.1"/>
    </source>
</evidence>